<gene>
    <name evidence="2" type="ORF">C5Y96_07080</name>
</gene>
<dbReference type="EMBL" id="PUIA01000017">
    <property type="protein sequence ID" value="PQO36918.1"/>
    <property type="molecule type" value="Genomic_DNA"/>
</dbReference>
<feature type="transmembrane region" description="Helical" evidence="1">
    <location>
        <begin position="6"/>
        <end position="28"/>
    </location>
</feature>
<evidence type="ECO:0000313" key="3">
    <source>
        <dbReference type="Proteomes" id="UP000240009"/>
    </source>
</evidence>
<keyword evidence="1" id="KW-0472">Membrane</keyword>
<organism evidence="2 3">
    <name type="scientific">Blastopirellula marina</name>
    <dbReference type="NCBI Taxonomy" id="124"/>
    <lineage>
        <taxon>Bacteria</taxon>
        <taxon>Pseudomonadati</taxon>
        <taxon>Planctomycetota</taxon>
        <taxon>Planctomycetia</taxon>
        <taxon>Pirellulales</taxon>
        <taxon>Pirellulaceae</taxon>
        <taxon>Blastopirellula</taxon>
    </lineage>
</organism>
<reference evidence="2 3" key="1">
    <citation type="submission" date="2018-02" db="EMBL/GenBank/DDBJ databases">
        <title>Comparative genomes isolates from brazilian mangrove.</title>
        <authorList>
            <person name="Araujo J.E."/>
            <person name="Taketani R.G."/>
            <person name="Silva M.C.P."/>
            <person name="Loureco M.V."/>
            <person name="Andreote F.D."/>
        </authorList>
    </citation>
    <scope>NUCLEOTIDE SEQUENCE [LARGE SCALE GENOMIC DNA]</scope>
    <source>
        <strain evidence="2 3">HEX-2 MGV</strain>
    </source>
</reference>
<keyword evidence="1" id="KW-0812">Transmembrane</keyword>
<comment type="caution">
    <text evidence="2">The sequence shown here is derived from an EMBL/GenBank/DDBJ whole genome shotgun (WGS) entry which is preliminary data.</text>
</comment>
<sequence length="226" mass="25617">MEYLQYLLLIPLIWLLICASGMLPVVLLRFSDFSPVKQPIPIFEKAISVIDPTWIQANEFHGKCAIEPLGIPMAIFTNADDTIALAVYFAADQRIIDMVSKFPGGISITTSTTIDGPLLPSPQGIMYQAFPGLDAEYLLRLHHEATEFLQQTLKTELLRHDDVASDMKKFTSDQLSYLLFRPWKILTLPYRYAITRHTRKELTLVQQAHKGIINIEKLVRQSQGMG</sequence>
<evidence type="ECO:0000313" key="2">
    <source>
        <dbReference type="EMBL" id="PQO36918.1"/>
    </source>
</evidence>
<proteinExistence type="predicted"/>
<accession>A0A2S8FXM1</accession>
<dbReference type="AlphaFoldDB" id="A0A2S8FXM1"/>
<dbReference type="Proteomes" id="UP000240009">
    <property type="component" value="Unassembled WGS sequence"/>
</dbReference>
<name>A0A2S8FXM1_9BACT</name>
<protein>
    <submittedName>
        <fullName evidence="2">Uncharacterized protein</fullName>
    </submittedName>
</protein>
<evidence type="ECO:0000256" key="1">
    <source>
        <dbReference type="SAM" id="Phobius"/>
    </source>
</evidence>
<dbReference type="RefSeq" id="WP_105351364.1">
    <property type="nucleotide sequence ID" value="NZ_PUIA01000017.1"/>
</dbReference>
<keyword evidence="1" id="KW-1133">Transmembrane helix</keyword>